<dbReference type="eggNOG" id="KOG2072">
    <property type="taxonomic scope" value="Eukaryota"/>
</dbReference>
<dbReference type="SUPFAM" id="SSF46785">
    <property type="entry name" value="Winged helix' DNA-binding domain"/>
    <property type="match status" value="1"/>
</dbReference>
<dbReference type="GO" id="GO:0003729">
    <property type="term" value="F:mRNA binding"/>
    <property type="evidence" value="ECO:0007669"/>
    <property type="project" value="TreeGrafter"/>
</dbReference>
<feature type="non-terminal residue" evidence="9">
    <location>
        <position position="1"/>
    </location>
</feature>
<feature type="coiled-coil region" evidence="6">
    <location>
        <begin position="554"/>
        <end position="664"/>
    </location>
</feature>
<feature type="domain" description="PCI" evidence="8">
    <location>
        <begin position="303"/>
        <end position="478"/>
    </location>
</feature>
<name>A0A0L0FHB4_9EUKA</name>
<dbReference type="GO" id="GO:0002188">
    <property type="term" value="P:translation reinitiation"/>
    <property type="evidence" value="ECO:0007669"/>
    <property type="project" value="TreeGrafter"/>
</dbReference>
<reference evidence="9 10" key="1">
    <citation type="submission" date="2011-02" db="EMBL/GenBank/DDBJ databases">
        <title>The Genome Sequence of Sphaeroforma arctica JP610.</title>
        <authorList>
            <consortium name="The Broad Institute Genome Sequencing Platform"/>
            <person name="Russ C."/>
            <person name="Cuomo C."/>
            <person name="Young S.K."/>
            <person name="Zeng Q."/>
            <person name="Gargeya S."/>
            <person name="Alvarado L."/>
            <person name="Berlin A."/>
            <person name="Chapman S.B."/>
            <person name="Chen Z."/>
            <person name="Freedman E."/>
            <person name="Gellesch M."/>
            <person name="Goldberg J."/>
            <person name="Griggs A."/>
            <person name="Gujja S."/>
            <person name="Heilman E."/>
            <person name="Heiman D."/>
            <person name="Howarth C."/>
            <person name="Mehta T."/>
            <person name="Neiman D."/>
            <person name="Pearson M."/>
            <person name="Roberts A."/>
            <person name="Saif S."/>
            <person name="Shea T."/>
            <person name="Shenoy N."/>
            <person name="Sisk P."/>
            <person name="Stolte C."/>
            <person name="Sykes S."/>
            <person name="White J."/>
            <person name="Yandava C."/>
            <person name="Burger G."/>
            <person name="Gray M.W."/>
            <person name="Holland P.W.H."/>
            <person name="King N."/>
            <person name="Lang F.B.F."/>
            <person name="Roger A.J."/>
            <person name="Ruiz-Trillo I."/>
            <person name="Haas B."/>
            <person name="Nusbaum C."/>
            <person name="Birren B."/>
        </authorList>
    </citation>
    <scope>NUCLEOTIDE SEQUENCE [LARGE SCALE GENOMIC DNA]</scope>
    <source>
        <strain evidence="9 10">JP610</strain>
    </source>
</reference>
<dbReference type="GO" id="GO:0071541">
    <property type="term" value="C:eukaryotic translation initiation factor 3 complex, eIF3m"/>
    <property type="evidence" value="ECO:0007669"/>
    <property type="project" value="TreeGrafter"/>
</dbReference>
<evidence type="ECO:0000256" key="3">
    <source>
        <dbReference type="ARBA" id="ARBA00022540"/>
    </source>
</evidence>
<protein>
    <recommendedName>
        <fullName evidence="8">PCI domain-containing protein</fullName>
    </recommendedName>
</protein>
<dbReference type="HAMAP" id="MF_03000">
    <property type="entry name" value="eIF3a"/>
    <property type="match status" value="1"/>
</dbReference>
<feature type="compositionally biased region" description="Basic and acidic residues" evidence="7">
    <location>
        <begin position="912"/>
        <end position="948"/>
    </location>
</feature>
<dbReference type="Gene3D" id="4.10.860.10">
    <property type="entry name" value="UVR domain"/>
    <property type="match status" value="1"/>
</dbReference>
<keyword evidence="10" id="KW-1185">Reference proteome</keyword>
<keyword evidence="5" id="KW-0648">Protein biosynthesis</keyword>
<dbReference type="OrthoDB" id="18884at2759"/>
<dbReference type="RefSeq" id="XP_014150064.1">
    <property type="nucleotide sequence ID" value="XM_014294589.1"/>
</dbReference>
<dbReference type="GO" id="GO:0043614">
    <property type="term" value="C:multi-eIF complex"/>
    <property type="evidence" value="ECO:0007669"/>
    <property type="project" value="TreeGrafter"/>
</dbReference>
<evidence type="ECO:0000256" key="7">
    <source>
        <dbReference type="SAM" id="MobiDB-lite"/>
    </source>
</evidence>
<dbReference type="Gene3D" id="1.25.40.860">
    <property type="match status" value="1"/>
</dbReference>
<dbReference type="PANTHER" id="PTHR14005">
    <property type="entry name" value="EUKARYOTIC TRANSLATION INITIATION FACTOR 3, THETA SUBUNIT"/>
    <property type="match status" value="1"/>
</dbReference>
<evidence type="ECO:0000256" key="1">
    <source>
        <dbReference type="ARBA" id="ARBA00004496"/>
    </source>
</evidence>
<feature type="compositionally biased region" description="Basic and acidic residues" evidence="7">
    <location>
        <begin position="753"/>
        <end position="837"/>
    </location>
</feature>
<dbReference type="GO" id="GO:0071540">
    <property type="term" value="C:eukaryotic translation initiation factor 3 complex, eIF3e"/>
    <property type="evidence" value="ECO:0007669"/>
    <property type="project" value="TreeGrafter"/>
</dbReference>
<evidence type="ECO:0000256" key="4">
    <source>
        <dbReference type="ARBA" id="ARBA00022884"/>
    </source>
</evidence>
<sequence>TELIDVGKTQSALKALHDVITSKRHRSWTKTSESIITLFLELCVDLKRGKTAKDGLHQYKNVCQHVSIGSLETVIRKFIQMSESKAEEASKKAEGSETSDIVVDDLENDATPEDLLLATTTTENAQDRTDREVVTPWLKFLWESYRTVLEILKNNPKLEVLYKETAEHAFVFCTKYERKTEFRRLCDLLRGHLENVKKYASQSNNINLSNPESLSLQIDTRFSQLEAAGALELWQEAFKSIDDLHKLMSMSKKAPKPQMMAMYFDKLHAVFWEAKNHAFHAYAWQRLFLMSTEQKKNLTKEESSRMATNVLLATLCIPVKPEKSHLDIESSAAEKNQKLASYVGLQSPPTRVSLINDLRSKNILSAVNPELQELFHWVENEFHPLEMKEKMAPLLKYIEAEPSLAKYLAPLRQNVLIRLLQQLSKVYQTMRMSALCSLVEFCTRHEIEKFIVDAVKKDTLQARLNHRTGTVTFGADLFYSSETAATDNNDASSGGAFHSSRAMQSSYMRDMLTDLSAGLHNAMGMIYPERRIDQAQRKHIAFQKHVVLMGREHKKNLERKVLIENRKVEKEEALANRSKAAAKQREAQRVKNAKIEAERLEKETKAREEEKRQRELEAIRAAVEPAQNDREDILKQVEKLEKEKKDMQGKLKGIERKNDHFERAKRLEEIPKIEARREQLKADDVIFHESQYANILEDAEKQHVKNLGMKKRLEKMSADKDLYIENINAQAQADYEERKKKFDGEVARTLAQRKKEREEQKEQRAEERRQAAALRKEEERLEAEAAERAAAEEAEYQRKMEEKRAEQSKLDEIAAVQRQREVEAEERLKERRQKDLDEMAAQRAAVRARENAVPAAGGAPWRRGGDSPAGGDERSPNAGRAQGPPERRGYESREREAPAAGGWRRGGGGDSHNNRGGDRGGDRYGGGRDGGYGRRDASPRRDGRDGVRDGGYNSRRGDDKGAPQGRVDGGGGGWRRDDPPAGGARGGDRYQARGGGGADRGGRDQGRGGAERDWGRIRATSPAAPPRNTNENAQRDGPSPTPKKDNAPVVDDDGFTTVQKKGRR</sequence>
<keyword evidence="2" id="KW-0963">Cytoplasm</keyword>
<accession>A0A0L0FHB4</accession>
<evidence type="ECO:0000259" key="8">
    <source>
        <dbReference type="PROSITE" id="PS50250"/>
    </source>
</evidence>
<evidence type="ECO:0000313" key="10">
    <source>
        <dbReference type="Proteomes" id="UP000054560"/>
    </source>
</evidence>
<dbReference type="SMART" id="SM00088">
    <property type="entry name" value="PINT"/>
    <property type="match status" value="1"/>
</dbReference>
<dbReference type="AlphaFoldDB" id="A0A0L0FHB4"/>
<dbReference type="STRING" id="667725.A0A0L0FHB4"/>
<dbReference type="InterPro" id="IPR036390">
    <property type="entry name" value="WH_DNA-bd_sf"/>
</dbReference>
<dbReference type="InterPro" id="IPR000717">
    <property type="entry name" value="PCI_dom"/>
</dbReference>
<dbReference type="GO" id="GO:0001732">
    <property type="term" value="P:formation of cytoplasmic translation initiation complex"/>
    <property type="evidence" value="ECO:0007669"/>
    <property type="project" value="TreeGrafter"/>
</dbReference>
<evidence type="ECO:0000256" key="2">
    <source>
        <dbReference type="ARBA" id="ARBA00022490"/>
    </source>
</evidence>
<gene>
    <name evidence="9" type="ORF">SARC_11328</name>
</gene>
<dbReference type="EMBL" id="KQ243228">
    <property type="protein sequence ID" value="KNC76162.1"/>
    <property type="molecule type" value="Genomic_DNA"/>
</dbReference>
<feature type="compositionally biased region" description="Basic and acidic residues" evidence="7">
    <location>
        <begin position="885"/>
        <end position="897"/>
    </location>
</feature>
<evidence type="ECO:0000256" key="5">
    <source>
        <dbReference type="ARBA" id="ARBA00022917"/>
    </source>
</evidence>
<organism evidence="9 10">
    <name type="scientific">Sphaeroforma arctica JP610</name>
    <dbReference type="NCBI Taxonomy" id="667725"/>
    <lineage>
        <taxon>Eukaryota</taxon>
        <taxon>Ichthyosporea</taxon>
        <taxon>Ichthyophonida</taxon>
        <taxon>Sphaeroforma</taxon>
    </lineage>
</organism>
<feature type="region of interest" description="Disordered" evidence="7">
    <location>
        <begin position="752"/>
        <end position="1064"/>
    </location>
</feature>
<feature type="compositionally biased region" description="Low complexity" evidence="7">
    <location>
        <begin position="852"/>
        <end position="862"/>
    </location>
</feature>
<dbReference type="Pfam" id="PF01399">
    <property type="entry name" value="PCI"/>
    <property type="match status" value="1"/>
</dbReference>
<keyword evidence="3" id="KW-0396">Initiation factor</keyword>
<dbReference type="FunFam" id="4.10.860.10:FF:000001">
    <property type="entry name" value="Eukaryotic translation initiation factor 3 subunit A"/>
    <property type="match status" value="1"/>
</dbReference>
<dbReference type="GO" id="GO:0003743">
    <property type="term" value="F:translation initiation factor activity"/>
    <property type="evidence" value="ECO:0007669"/>
    <property type="project" value="UniProtKB-KW"/>
</dbReference>
<feature type="compositionally biased region" description="Basic and acidic residues" evidence="7">
    <location>
        <begin position="1000"/>
        <end position="1016"/>
    </location>
</feature>
<dbReference type="PROSITE" id="PS50250">
    <property type="entry name" value="PCI"/>
    <property type="match status" value="1"/>
</dbReference>
<dbReference type="Proteomes" id="UP000054560">
    <property type="component" value="Unassembled WGS sequence"/>
</dbReference>
<dbReference type="PANTHER" id="PTHR14005:SF0">
    <property type="entry name" value="EUKARYOTIC TRANSLATION INITIATION FACTOR 3 SUBUNIT A"/>
    <property type="match status" value="1"/>
</dbReference>
<evidence type="ECO:0000313" key="9">
    <source>
        <dbReference type="EMBL" id="KNC76162.1"/>
    </source>
</evidence>
<dbReference type="InterPro" id="IPR027512">
    <property type="entry name" value="EIF3A"/>
</dbReference>
<dbReference type="InterPro" id="IPR054711">
    <property type="entry name" value="eIF3a_PCI_TPR-like"/>
</dbReference>
<keyword evidence="4" id="KW-0694">RNA-binding</keyword>
<dbReference type="GeneID" id="25911832"/>
<proteinExistence type="inferred from homology"/>
<comment type="subcellular location">
    <subcellularLocation>
        <location evidence="1">Cytoplasm</location>
    </subcellularLocation>
</comment>
<evidence type="ECO:0000256" key="6">
    <source>
        <dbReference type="SAM" id="Coils"/>
    </source>
</evidence>
<keyword evidence="6" id="KW-0175">Coiled coil</keyword>
<dbReference type="Pfam" id="PF22591">
    <property type="entry name" value="eIF3a_PCI_TPR-like"/>
    <property type="match status" value="1"/>
</dbReference>